<dbReference type="InterPro" id="IPR003594">
    <property type="entry name" value="HATPase_dom"/>
</dbReference>
<dbReference type="Proteomes" id="UP000612585">
    <property type="component" value="Unassembled WGS sequence"/>
</dbReference>
<dbReference type="Pfam" id="PF02518">
    <property type="entry name" value="HATPase_c"/>
    <property type="match status" value="1"/>
</dbReference>
<dbReference type="SUPFAM" id="SSF55874">
    <property type="entry name" value="ATPase domain of HSP90 chaperone/DNA topoisomerase II/histidine kinase"/>
    <property type="match status" value="1"/>
</dbReference>
<dbReference type="EMBL" id="BOPG01000057">
    <property type="protein sequence ID" value="GIJ60593.1"/>
    <property type="molecule type" value="Genomic_DNA"/>
</dbReference>
<keyword evidence="10" id="KW-0472">Membrane</keyword>
<dbReference type="InterPro" id="IPR005467">
    <property type="entry name" value="His_kinase_dom"/>
</dbReference>
<keyword evidence="5" id="KW-0808">Transferase</keyword>
<comment type="subcellular location">
    <subcellularLocation>
        <location evidence="2">Membrane</location>
    </subcellularLocation>
</comment>
<keyword evidence="13" id="KW-1185">Reference proteome</keyword>
<name>A0A8J3ZFX5_9ACTN</name>
<evidence type="ECO:0000256" key="8">
    <source>
        <dbReference type="ARBA" id="ARBA00022989"/>
    </source>
</evidence>
<proteinExistence type="predicted"/>
<dbReference type="GO" id="GO:0000160">
    <property type="term" value="P:phosphorelay signal transduction system"/>
    <property type="evidence" value="ECO:0007669"/>
    <property type="project" value="UniProtKB-KW"/>
</dbReference>
<comment type="catalytic activity">
    <reaction evidence="1">
        <text>ATP + protein L-histidine = ADP + protein N-phospho-L-histidine.</text>
        <dbReference type="EC" id="2.7.13.3"/>
    </reaction>
</comment>
<dbReference type="PANTHER" id="PTHR45436:SF5">
    <property type="entry name" value="SENSOR HISTIDINE KINASE TRCS"/>
    <property type="match status" value="1"/>
</dbReference>
<keyword evidence="7" id="KW-0418">Kinase</keyword>
<feature type="domain" description="Histidine kinase" evidence="11">
    <location>
        <begin position="29"/>
        <end position="129"/>
    </location>
</feature>
<dbReference type="PROSITE" id="PS50109">
    <property type="entry name" value="HIS_KIN"/>
    <property type="match status" value="1"/>
</dbReference>
<keyword evidence="9" id="KW-0902">Two-component regulatory system</keyword>
<evidence type="ECO:0000256" key="3">
    <source>
        <dbReference type="ARBA" id="ARBA00012438"/>
    </source>
</evidence>
<reference evidence="12" key="1">
    <citation type="submission" date="2021-01" db="EMBL/GenBank/DDBJ databases">
        <title>Whole genome shotgun sequence of Virgisporangium aurantiacum NBRC 16421.</title>
        <authorList>
            <person name="Komaki H."/>
            <person name="Tamura T."/>
        </authorList>
    </citation>
    <scope>NUCLEOTIDE SEQUENCE</scope>
    <source>
        <strain evidence="12">NBRC 16421</strain>
    </source>
</reference>
<dbReference type="Gene3D" id="3.30.565.10">
    <property type="entry name" value="Histidine kinase-like ATPase, C-terminal domain"/>
    <property type="match status" value="1"/>
</dbReference>
<evidence type="ECO:0000256" key="1">
    <source>
        <dbReference type="ARBA" id="ARBA00000085"/>
    </source>
</evidence>
<protein>
    <recommendedName>
        <fullName evidence="3">histidine kinase</fullName>
        <ecNumber evidence="3">2.7.13.3</ecNumber>
    </recommendedName>
</protein>
<keyword evidence="8" id="KW-1133">Transmembrane helix</keyword>
<dbReference type="InterPro" id="IPR004358">
    <property type="entry name" value="Sig_transdc_His_kin-like_C"/>
</dbReference>
<evidence type="ECO:0000256" key="7">
    <source>
        <dbReference type="ARBA" id="ARBA00022777"/>
    </source>
</evidence>
<organism evidence="12 13">
    <name type="scientific">Virgisporangium aurantiacum</name>
    <dbReference type="NCBI Taxonomy" id="175570"/>
    <lineage>
        <taxon>Bacteria</taxon>
        <taxon>Bacillati</taxon>
        <taxon>Actinomycetota</taxon>
        <taxon>Actinomycetes</taxon>
        <taxon>Micromonosporales</taxon>
        <taxon>Micromonosporaceae</taxon>
        <taxon>Virgisporangium</taxon>
    </lineage>
</organism>
<dbReference type="PRINTS" id="PR00344">
    <property type="entry name" value="BCTRLSENSOR"/>
</dbReference>
<dbReference type="SMART" id="SM00387">
    <property type="entry name" value="HATPase_c"/>
    <property type="match status" value="1"/>
</dbReference>
<evidence type="ECO:0000256" key="2">
    <source>
        <dbReference type="ARBA" id="ARBA00004370"/>
    </source>
</evidence>
<dbReference type="EC" id="2.7.13.3" evidence="3"/>
<evidence type="ECO:0000256" key="6">
    <source>
        <dbReference type="ARBA" id="ARBA00022692"/>
    </source>
</evidence>
<evidence type="ECO:0000313" key="12">
    <source>
        <dbReference type="EMBL" id="GIJ60593.1"/>
    </source>
</evidence>
<dbReference type="InterPro" id="IPR050428">
    <property type="entry name" value="TCS_sensor_his_kinase"/>
</dbReference>
<dbReference type="GO" id="GO:0016020">
    <property type="term" value="C:membrane"/>
    <property type="evidence" value="ECO:0007669"/>
    <property type="project" value="UniProtKB-SubCell"/>
</dbReference>
<accession>A0A8J3ZFX5</accession>
<dbReference type="GO" id="GO:0004673">
    <property type="term" value="F:protein histidine kinase activity"/>
    <property type="evidence" value="ECO:0007669"/>
    <property type="project" value="UniProtKB-EC"/>
</dbReference>
<evidence type="ECO:0000256" key="10">
    <source>
        <dbReference type="ARBA" id="ARBA00023136"/>
    </source>
</evidence>
<dbReference type="AlphaFoldDB" id="A0A8J3ZFX5"/>
<evidence type="ECO:0000256" key="5">
    <source>
        <dbReference type="ARBA" id="ARBA00022679"/>
    </source>
</evidence>
<evidence type="ECO:0000259" key="11">
    <source>
        <dbReference type="PROSITE" id="PS50109"/>
    </source>
</evidence>
<evidence type="ECO:0000256" key="4">
    <source>
        <dbReference type="ARBA" id="ARBA00022553"/>
    </source>
</evidence>
<keyword evidence="6" id="KW-0812">Transmembrane</keyword>
<dbReference type="CDD" id="cd00075">
    <property type="entry name" value="HATPase"/>
    <property type="match status" value="1"/>
</dbReference>
<gene>
    <name evidence="12" type="ORF">Vau01_081090</name>
</gene>
<dbReference type="PANTHER" id="PTHR45436">
    <property type="entry name" value="SENSOR HISTIDINE KINASE YKOH"/>
    <property type="match status" value="1"/>
</dbReference>
<keyword evidence="4" id="KW-0597">Phosphoprotein</keyword>
<evidence type="ECO:0000313" key="13">
    <source>
        <dbReference type="Proteomes" id="UP000612585"/>
    </source>
</evidence>
<evidence type="ECO:0000256" key="9">
    <source>
        <dbReference type="ARBA" id="ARBA00023012"/>
    </source>
</evidence>
<comment type="caution">
    <text evidence="12">The sequence shown here is derived from an EMBL/GenBank/DDBJ whole genome shotgun (WGS) entry which is preliminary data.</text>
</comment>
<dbReference type="InterPro" id="IPR036890">
    <property type="entry name" value="HATPase_C_sf"/>
</dbReference>
<sequence length="129" mass="13729">MAAQHGATLRRVPALRPLQVRTVTTAVGQALDVLIDNALKYGATSVSVWVRPLDDGVAVHVVDNGPGLSDEQRQKATERFWRAPTSQNTVGSGLGLPIVAVLVESSGGRLDLRAADPHGLEAVLWFPMV</sequence>